<dbReference type="PANTHER" id="PTHR11601:SF34">
    <property type="entry name" value="CYSTEINE DESULFURASE"/>
    <property type="match status" value="1"/>
</dbReference>
<dbReference type="GO" id="GO:0046872">
    <property type="term" value="F:metal ion binding"/>
    <property type="evidence" value="ECO:0007669"/>
    <property type="project" value="UniProtKB-KW"/>
</dbReference>
<dbReference type="InterPro" id="IPR000192">
    <property type="entry name" value="Aminotrans_V_dom"/>
</dbReference>
<keyword evidence="3" id="KW-0808">Transferase</keyword>
<evidence type="ECO:0000313" key="11">
    <source>
        <dbReference type="Proteomes" id="UP000009286"/>
    </source>
</evidence>
<evidence type="ECO:0000256" key="5">
    <source>
        <dbReference type="ARBA" id="ARBA00022898"/>
    </source>
</evidence>
<evidence type="ECO:0000256" key="2">
    <source>
        <dbReference type="ARBA" id="ARBA00006490"/>
    </source>
</evidence>
<evidence type="ECO:0000259" key="9">
    <source>
        <dbReference type="Pfam" id="PF00266"/>
    </source>
</evidence>
<keyword evidence="4" id="KW-0479">Metal-binding</keyword>
<dbReference type="RefSeq" id="WP_014103600.1">
    <property type="nucleotide sequence ID" value="NC_016026.1"/>
</dbReference>
<dbReference type="Gene3D" id="3.40.640.10">
    <property type="entry name" value="Type I PLP-dependent aspartate aminotransferase-like (Major domain)"/>
    <property type="match status" value="1"/>
</dbReference>
<dbReference type="GO" id="GO:0051536">
    <property type="term" value="F:iron-sulfur cluster binding"/>
    <property type="evidence" value="ECO:0007669"/>
    <property type="project" value="UniProtKB-KW"/>
</dbReference>
<dbReference type="EMBL" id="CP002382">
    <property type="protein sequence ID" value="AEP10377.1"/>
    <property type="molecule type" value="Genomic_DNA"/>
</dbReference>
<organism evidence="10 11">
    <name type="scientific">Micavibrio aeruginosavorus (strain ARL-13)</name>
    <dbReference type="NCBI Taxonomy" id="856793"/>
    <lineage>
        <taxon>Bacteria</taxon>
        <taxon>Pseudomonadati</taxon>
        <taxon>Bdellovibrionota</taxon>
        <taxon>Bdellovibrionia</taxon>
        <taxon>Bdellovibrionales</taxon>
        <taxon>Pseudobdellovibrionaceae</taxon>
        <taxon>Micavibrio</taxon>
    </lineage>
</organism>
<dbReference type="Proteomes" id="UP000009286">
    <property type="component" value="Chromosome"/>
</dbReference>
<dbReference type="PIRSF" id="PIRSF005572">
    <property type="entry name" value="NifS"/>
    <property type="match status" value="1"/>
</dbReference>
<dbReference type="SUPFAM" id="SSF53383">
    <property type="entry name" value="PLP-dependent transferases"/>
    <property type="match status" value="1"/>
</dbReference>
<evidence type="ECO:0000256" key="3">
    <source>
        <dbReference type="ARBA" id="ARBA00022679"/>
    </source>
</evidence>
<dbReference type="InterPro" id="IPR015421">
    <property type="entry name" value="PyrdxlP-dep_Trfase_major"/>
</dbReference>
<proteinExistence type="inferred from homology"/>
<comment type="catalytic activity">
    <reaction evidence="8">
        <text>(sulfur carrier)-H + L-cysteine = (sulfur carrier)-SH + L-alanine</text>
        <dbReference type="Rhea" id="RHEA:43892"/>
        <dbReference type="Rhea" id="RHEA-COMP:14737"/>
        <dbReference type="Rhea" id="RHEA-COMP:14739"/>
        <dbReference type="ChEBI" id="CHEBI:29917"/>
        <dbReference type="ChEBI" id="CHEBI:35235"/>
        <dbReference type="ChEBI" id="CHEBI:57972"/>
        <dbReference type="ChEBI" id="CHEBI:64428"/>
        <dbReference type="EC" id="2.8.1.7"/>
    </reaction>
</comment>
<keyword evidence="6" id="KW-0408">Iron</keyword>
<keyword evidence="7" id="KW-0411">Iron-sulfur</keyword>
<evidence type="ECO:0000256" key="7">
    <source>
        <dbReference type="ARBA" id="ARBA00023014"/>
    </source>
</evidence>
<keyword evidence="5" id="KW-0663">Pyridoxal phosphate</keyword>
<evidence type="ECO:0000256" key="8">
    <source>
        <dbReference type="ARBA" id="ARBA00050776"/>
    </source>
</evidence>
<evidence type="ECO:0000256" key="6">
    <source>
        <dbReference type="ARBA" id="ARBA00023004"/>
    </source>
</evidence>
<dbReference type="PANTHER" id="PTHR11601">
    <property type="entry name" value="CYSTEINE DESULFURYLASE FAMILY MEMBER"/>
    <property type="match status" value="1"/>
</dbReference>
<dbReference type="Pfam" id="PF00266">
    <property type="entry name" value="Aminotran_5"/>
    <property type="match status" value="1"/>
</dbReference>
<name>G2KQ09_MICAA</name>
<protein>
    <submittedName>
        <fullName evidence="10">Cysteine desulfurase</fullName>
    </submittedName>
</protein>
<evidence type="ECO:0000313" key="10">
    <source>
        <dbReference type="EMBL" id="AEP10377.1"/>
    </source>
</evidence>
<dbReference type="GO" id="GO:0031071">
    <property type="term" value="F:cysteine desulfurase activity"/>
    <property type="evidence" value="ECO:0007669"/>
    <property type="project" value="UniProtKB-EC"/>
</dbReference>
<sequence>MTDNLNNGPVYLDYNATAPTRPAVIAAITAALAQTGNASSIHGFGRKARKMIEDARTQIATLCACDRNYVTFTSGGTESNNIAIKSFTGARILVSAIEHPSVLEAAPSAERIPVTSSGVVDLAALEQMLTHGAPVALIAVMLVNNETGVIQPVAEIVRLVRRVSPQTRVHCDAVQAAGKIAIDFSALQVDSLALSAHKIGGTHGVGALIIAPGADIKALIHGGGQEKRMRAGTENVAGIAAFGIAANEAIKDLEKIKTLSDWRDRIERELSAIEPRLKIFGHDAPRVGTTTQIGLPGIPAETQLMALDLAGIAVSSGSACSSGTVKTSHVLKAMGASDNDAMGALRISMGWATTADDIDRFIAAWTTMHARLKDKIKS</sequence>
<dbReference type="OrthoDB" id="9808002at2"/>
<comment type="similarity">
    <text evidence="2">Belongs to the class-V pyridoxal-phosphate-dependent aminotransferase family. NifS/IscS subfamily.</text>
</comment>
<feature type="domain" description="Aminotransferase class V" evidence="9">
    <location>
        <begin position="10"/>
        <end position="361"/>
    </location>
</feature>
<dbReference type="KEGG" id="mai:MICA_2069"/>
<accession>G2KQ09</accession>
<dbReference type="InterPro" id="IPR015422">
    <property type="entry name" value="PyrdxlP-dep_Trfase_small"/>
</dbReference>
<evidence type="ECO:0000256" key="4">
    <source>
        <dbReference type="ARBA" id="ARBA00022723"/>
    </source>
</evidence>
<gene>
    <name evidence="10" type="ordered locus">MICA_2069</name>
</gene>
<reference evidence="10 11" key="1">
    <citation type="journal article" date="2011" name="BMC Genomics">
        <title>Genomic insights into an obligate epibiotic bacterial predator: Micavibrio aeruginosavorus ARL-13.</title>
        <authorList>
            <person name="Wang Z."/>
            <person name="Kadouri D."/>
            <person name="Wu M."/>
        </authorList>
    </citation>
    <scope>NUCLEOTIDE SEQUENCE [LARGE SCALE GENOMIC DNA]</scope>
    <source>
        <strain evidence="10 11">ARL-13</strain>
    </source>
</reference>
<dbReference type="AlphaFoldDB" id="G2KQ09"/>
<comment type="cofactor">
    <cofactor evidence="1">
        <name>pyridoxal 5'-phosphate</name>
        <dbReference type="ChEBI" id="CHEBI:597326"/>
    </cofactor>
</comment>
<dbReference type="HOGENOM" id="CLU_003433_0_0_5"/>
<dbReference type="InterPro" id="IPR016454">
    <property type="entry name" value="Cysteine_dSase"/>
</dbReference>
<evidence type="ECO:0000256" key="1">
    <source>
        <dbReference type="ARBA" id="ARBA00001933"/>
    </source>
</evidence>
<dbReference type="STRING" id="856793.MICA_2069"/>
<dbReference type="InterPro" id="IPR015424">
    <property type="entry name" value="PyrdxlP-dep_Trfase"/>
</dbReference>
<dbReference type="eggNOG" id="COG1104">
    <property type="taxonomic scope" value="Bacteria"/>
</dbReference>
<keyword evidence="11" id="KW-1185">Reference proteome</keyword>
<dbReference type="Gene3D" id="1.10.260.50">
    <property type="match status" value="1"/>
</dbReference>
<dbReference type="Gene3D" id="3.90.1150.10">
    <property type="entry name" value="Aspartate Aminotransferase, domain 1"/>
    <property type="match status" value="1"/>
</dbReference>